<dbReference type="AlphaFoldDB" id="A0A8F8MZ99"/>
<dbReference type="KEGG" id="agb:108918021"/>
<dbReference type="InterPro" id="IPR036249">
    <property type="entry name" value="Thioredoxin-like_sf"/>
</dbReference>
<reference evidence="5" key="1">
    <citation type="submission" date="2021-03" db="EMBL/GenBank/DDBJ databases">
        <authorList>
            <person name="Li R."/>
            <person name="Gong F."/>
            <person name="Pan H."/>
            <person name="Liang H."/>
            <person name="Miao H."/>
            <person name="Zhao Y."/>
            <person name="Duan L."/>
            <person name="Yang H."/>
            <person name="Wang L."/>
            <person name="Chen S."/>
            <person name="Zhu H."/>
        </authorList>
    </citation>
    <scope>NUCLEOTIDE SEQUENCE</scope>
    <source>
        <strain evidence="5">AglaGSTD1</strain>
    </source>
</reference>
<dbReference type="FunFam" id="3.40.30.10:FF:000034">
    <property type="entry name" value="glutathione S-transferase 1"/>
    <property type="match status" value="1"/>
</dbReference>
<dbReference type="CDD" id="cd03045">
    <property type="entry name" value="GST_N_Delta_Epsilon"/>
    <property type="match status" value="1"/>
</dbReference>
<evidence type="ECO:0000259" key="4">
    <source>
        <dbReference type="PROSITE" id="PS50405"/>
    </source>
</evidence>
<evidence type="ECO:0000259" key="3">
    <source>
        <dbReference type="PROSITE" id="PS50404"/>
    </source>
</evidence>
<dbReference type="SFLD" id="SFLDG01153">
    <property type="entry name" value="Main.4:_Theta-like"/>
    <property type="match status" value="1"/>
</dbReference>
<dbReference type="OrthoDB" id="2309723at2759"/>
<dbReference type="Gene3D" id="3.40.30.10">
    <property type="entry name" value="Glutaredoxin"/>
    <property type="match status" value="1"/>
</dbReference>
<comment type="subunit">
    <text evidence="1">Homodimer.</text>
</comment>
<protein>
    <submittedName>
        <fullName evidence="5">Glutathione S-transferase</fullName>
    </submittedName>
</protein>
<dbReference type="SFLD" id="SFLDS00019">
    <property type="entry name" value="Glutathione_Transferase_(cytos"/>
    <property type="match status" value="1"/>
</dbReference>
<dbReference type="InterPro" id="IPR004045">
    <property type="entry name" value="Glutathione_S-Trfase_N"/>
</dbReference>
<dbReference type="PROSITE" id="PS50404">
    <property type="entry name" value="GST_NTER"/>
    <property type="match status" value="1"/>
</dbReference>
<name>A0A8F8MZ99_ANOGL</name>
<dbReference type="PANTHER" id="PTHR43969">
    <property type="entry name" value="GLUTATHIONE S TRANSFERASE D10, ISOFORM A-RELATED"/>
    <property type="match status" value="1"/>
</dbReference>
<dbReference type="EMBL" id="MW809382">
    <property type="protein sequence ID" value="QYA72010.1"/>
    <property type="molecule type" value="mRNA"/>
</dbReference>
<dbReference type="InterPro" id="IPR010987">
    <property type="entry name" value="Glutathione-S-Trfase_C-like"/>
</dbReference>
<dbReference type="FunFam" id="1.20.1050.10:FF:000007">
    <property type="entry name" value="Glutathione S-transferase 1-1"/>
    <property type="match status" value="1"/>
</dbReference>
<dbReference type="RefSeq" id="XP_018580374.1">
    <property type="nucleotide sequence ID" value="XM_018724858.1"/>
</dbReference>
<evidence type="ECO:0000256" key="1">
    <source>
        <dbReference type="ARBA" id="ARBA00011738"/>
    </source>
</evidence>
<dbReference type="InterPro" id="IPR004046">
    <property type="entry name" value="GST_C"/>
</dbReference>
<organism evidence="5">
    <name type="scientific">Anoplophora glabripennis</name>
    <name type="common">Asian longhorn beetle</name>
    <name type="synonym">Anoplophora nobilis</name>
    <dbReference type="NCBI Taxonomy" id="217634"/>
    <lineage>
        <taxon>Eukaryota</taxon>
        <taxon>Metazoa</taxon>
        <taxon>Ecdysozoa</taxon>
        <taxon>Arthropoda</taxon>
        <taxon>Hexapoda</taxon>
        <taxon>Insecta</taxon>
        <taxon>Pterygota</taxon>
        <taxon>Neoptera</taxon>
        <taxon>Endopterygota</taxon>
        <taxon>Coleoptera</taxon>
        <taxon>Polyphaga</taxon>
        <taxon>Cucujiformia</taxon>
        <taxon>Chrysomeloidea</taxon>
        <taxon>Cerambycidae</taxon>
        <taxon>Lamiinae</taxon>
        <taxon>Lamiini</taxon>
        <taxon>Anoplophora</taxon>
    </lineage>
</organism>
<dbReference type="SFLD" id="SFLDG00358">
    <property type="entry name" value="Main_(cytGST)"/>
    <property type="match status" value="1"/>
</dbReference>
<sequence>MPIDFYYIIGSPPCTAVLLTAKAVGINLNLKLKEENKEHLLKINPQNTVPTIDDTGFVLWESRAIMQYLQNQYGTDASLYPTDPKERAIVDFMMYFDISTLYDRLYYYLLHVAFGFGYDPEKFVKLNEAFKLFDTMLSNSEHAAGNKLTLADLTLVATVSTSDFLGYDLTPYKNIVRWYTKVKEVAPGYEQITNKSRLAIKQQIDKINEK</sequence>
<feature type="domain" description="GST N-terminal" evidence="3">
    <location>
        <begin position="1"/>
        <end position="77"/>
    </location>
</feature>
<dbReference type="Pfam" id="PF00043">
    <property type="entry name" value="GST_C"/>
    <property type="match status" value="1"/>
</dbReference>
<dbReference type="Pfam" id="PF02798">
    <property type="entry name" value="GST_N"/>
    <property type="match status" value="1"/>
</dbReference>
<accession>A0A8F8MZ99</accession>
<comment type="similarity">
    <text evidence="2">Belongs to the GST superfamily.</text>
</comment>
<dbReference type="GO" id="GO:0004364">
    <property type="term" value="F:glutathione transferase activity"/>
    <property type="evidence" value="ECO:0007669"/>
    <property type="project" value="TreeGrafter"/>
</dbReference>
<feature type="domain" description="GST C-terminal" evidence="4">
    <location>
        <begin position="83"/>
        <end position="204"/>
    </location>
</feature>
<dbReference type="InterPro" id="IPR040079">
    <property type="entry name" value="Glutathione_S-Trfase"/>
</dbReference>
<dbReference type="SUPFAM" id="SSF52833">
    <property type="entry name" value="Thioredoxin-like"/>
    <property type="match status" value="1"/>
</dbReference>
<dbReference type="PANTHER" id="PTHR43969:SF9">
    <property type="entry name" value="GLUTATHIONE S TRANSFERASE D10, ISOFORM A-RELATED"/>
    <property type="match status" value="1"/>
</dbReference>
<dbReference type="PROSITE" id="PS50405">
    <property type="entry name" value="GST_CTER"/>
    <property type="match status" value="1"/>
</dbReference>
<dbReference type="SUPFAM" id="SSF47616">
    <property type="entry name" value="GST C-terminal domain-like"/>
    <property type="match status" value="1"/>
</dbReference>
<evidence type="ECO:0000256" key="2">
    <source>
        <dbReference type="RuleBase" id="RU003494"/>
    </source>
</evidence>
<dbReference type="Gene3D" id="1.20.1050.10">
    <property type="match status" value="1"/>
</dbReference>
<keyword evidence="5" id="KW-0808">Transferase</keyword>
<dbReference type="GeneID" id="108918021"/>
<dbReference type="GO" id="GO:0006749">
    <property type="term" value="P:glutathione metabolic process"/>
    <property type="evidence" value="ECO:0007669"/>
    <property type="project" value="TreeGrafter"/>
</dbReference>
<proteinExistence type="evidence at transcript level"/>
<dbReference type="CDD" id="cd03177">
    <property type="entry name" value="GST_C_Delta_Epsilon"/>
    <property type="match status" value="1"/>
</dbReference>
<dbReference type="InterPro" id="IPR036282">
    <property type="entry name" value="Glutathione-S-Trfase_C_sf"/>
</dbReference>
<evidence type="ECO:0000313" key="5">
    <source>
        <dbReference type="EMBL" id="QYA72010.1"/>
    </source>
</evidence>